<keyword evidence="5" id="KW-0997">Cell inner membrane</keyword>
<organism evidence="11 12">
    <name type="scientific">Xylanimonas protaetiae</name>
    <dbReference type="NCBI Taxonomy" id="2509457"/>
    <lineage>
        <taxon>Bacteria</taxon>
        <taxon>Bacillati</taxon>
        <taxon>Actinomycetota</taxon>
        <taxon>Actinomycetes</taxon>
        <taxon>Micrococcales</taxon>
        <taxon>Promicromonosporaceae</taxon>
        <taxon>Xylanimonas</taxon>
    </lineage>
</organism>
<evidence type="ECO:0000313" key="11">
    <source>
        <dbReference type="EMBL" id="QAY68911.1"/>
    </source>
</evidence>
<evidence type="ECO:0000313" key="12">
    <source>
        <dbReference type="Proteomes" id="UP000292118"/>
    </source>
</evidence>
<keyword evidence="8 9" id="KW-0472">Membrane</keyword>
<name>A0A4V0YFU3_9MICO</name>
<evidence type="ECO:0000256" key="9">
    <source>
        <dbReference type="RuleBase" id="RU361157"/>
    </source>
</evidence>
<evidence type="ECO:0000256" key="4">
    <source>
        <dbReference type="ARBA" id="ARBA00022475"/>
    </source>
</evidence>
<evidence type="ECO:0000256" key="8">
    <source>
        <dbReference type="ARBA" id="ARBA00023136"/>
    </source>
</evidence>
<feature type="transmembrane region" description="Helical" evidence="9">
    <location>
        <begin position="204"/>
        <end position="226"/>
    </location>
</feature>
<feature type="transmembrane region" description="Helical" evidence="9">
    <location>
        <begin position="135"/>
        <end position="159"/>
    </location>
</feature>
<evidence type="ECO:0000256" key="6">
    <source>
        <dbReference type="ARBA" id="ARBA00022692"/>
    </source>
</evidence>
<protein>
    <recommendedName>
        <fullName evidence="9">Transport permease protein</fullName>
    </recommendedName>
</protein>
<sequence>MTTEVPDRAAALALEPMRPAGPRKGFVGGTIASIKDVVAHRELLDLLVRRELKARYKDSALGFLWSLARPLAMLLIYYVVLGQFLGQARGLPGFAVFIYSSLTAWGFFSEAVSAATGSVVNNAGLVKKVYMPREVFPLAAIGSAAFNFAVQLVVLFAAVTFFGEFPTGARWIYFPLSLVVLFAWGTAIGLILAAVNVYLRDVQYLVEIAIMIFFWASPIVYSWTFVQSSLQGWVSEPVARLLMNIYLSNPATTAVLGFQRTFWVAGDGTPDNPLPQVSHLGLRLTIVAVVGIIFLWVAQRIFARLQANLAQEL</sequence>
<evidence type="ECO:0000259" key="10">
    <source>
        <dbReference type="PROSITE" id="PS51012"/>
    </source>
</evidence>
<keyword evidence="12" id="KW-1185">Reference proteome</keyword>
<keyword evidence="6 9" id="KW-0812">Transmembrane</keyword>
<evidence type="ECO:0000256" key="3">
    <source>
        <dbReference type="ARBA" id="ARBA00022448"/>
    </source>
</evidence>
<comment type="similarity">
    <text evidence="2 9">Belongs to the ABC-2 integral membrane protein family.</text>
</comment>
<dbReference type="PANTHER" id="PTHR30413:SF8">
    <property type="entry name" value="TRANSPORT PERMEASE PROTEIN"/>
    <property type="match status" value="1"/>
</dbReference>
<feature type="transmembrane region" description="Helical" evidence="9">
    <location>
        <begin position="93"/>
        <end position="114"/>
    </location>
</feature>
<dbReference type="AlphaFoldDB" id="A0A4V0YFU3"/>
<dbReference type="InterPro" id="IPR013525">
    <property type="entry name" value="ABC2_TM"/>
</dbReference>
<keyword evidence="3 9" id="KW-0813">Transport</keyword>
<evidence type="ECO:0000256" key="5">
    <source>
        <dbReference type="ARBA" id="ARBA00022519"/>
    </source>
</evidence>
<evidence type="ECO:0000256" key="2">
    <source>
        <dbReference type="ARBA" id="ARBA00007783"/>
    </source>
</evidence>
<gene>
    <name evidence="11" type="ORF">ET471_01680</name>
</gene>
<accession>A0A4V0YFU3</accession>
<reference evidence="11 12" key="1">
    <citation type="submission" date="2019-01" db="EMBL/GenBank/DDBJ databases">
        <title>Genome sequencing of strain FW10M-9.</title>
        <authorList>
            <person name="Heo J."/>
            <person name="Kim S.-J."/>
            <person name="Kim J.-S."/>
            <person name="Hong S.-B."/>
            <person name="Kwon S.-W."/>
        </authorList>
    </citation>
    <scope>NUCLEOTIDE SEQUENCE [LARGE SCALE GENOMIC DNA]</scope>
    <source>
        <strain evidence="11 12">FW10M-9</strain>
    </source>
</reference>
<dbReference type="Pfam" id="PF01061">
    <property type="entry name" value="ABC2_membrane"/>
    <property type="match status" value="1"/>
</dbReference>
<keyword evidence="4 9" id="KW-1003">Cell membrane</keyword>
<feature type="domain" description="ABC transmembrane type-2" evidence="10">
    <location>
        <begin position="61"/>
        <end position="305"/>
    </location>
</feature>
<dbReference type="KEGG" id="xya:ET471_01680"/>
<dbReference type="OrthoDB" id="9789409at2"/>
<dbReference type="GO" id="GO:0140359">
    <property type="term" value="F:ABC-type transporter activity"/>
    <property type="evidence" value="ECO:0007669"/>
    <property type="project" value="InterPro"/>
</dbReference>
<feature type="transmembrane region" description="Helical" evidence="9">
    <location>
        <begin position="171"/>
        <end position="197"/>
    </location>
</feature>
<dbReference type="RefSeq" id="WP_129186312.1">
    <property type="nucleotide sequence ID" value="NZ_CP035493.1"/>
</dbReference>
<dbReference type="Proteomes" id="UP000292118">
    <property type="component" value="Chromosome"/>
</dbReference>
<dbReference type="PANTHER" id="PTHR30413">
    <property type="entry name" value="INNER MEMBRANE TRANSPORT PERMEASE"/>
    <property type="match status" value="1"/>
</dbReference>
<evidence type="ECO:0000256" key="1">
    <source>
        <dbReference type="ARBA" id="ARBA00004429"/>
    </source>
</evidence>
<feature type="transmembrane region" description="Helical" evidence="9">
    <location>
        <begin position="59"/>
        <end position="81"/>
    </location>
</feature>
<proteinExistence type="inferred from homology"/>
<dbReference type="EMBL" id="CP035493">
    <property type="protein sequence ID" value="QAY68911.1"/>
    <property type="molecule type" value="Genomic_DNA"/>
</dbReference>
<keyword evidence="7 9" id="KW-1133">Transmembrane helix</keyword>
<evidence type="ECO:0000256" key="7">
    <source>
        <dbReference type="ARBA" id="ARBA00022989"/>
    </source>
</evidence>
<dbReference type="PROSITE" id="PS51012">
    <property type="entry name" value="ABC_TM2"/>
    <property type="match status" value="1"/>
</dbReference>
<dbReference type="GO" id="GO:0015920">
    <property type="term" value="P:lipopolysaccharide transport"/>
    <property type="evidence" value="ECO:0007669"/>
    <property type="project" value="TreeGrafter"/>
</dbReference>
<comment type="subcellular location">
    <subcellularLocation>
        <location evidence="1">Cell inner membrane</location>
        <topology evidence="1">Multi-pass membrane protein</topology>
    </subcellularLocation>
    <subcellularLocation>
        <location evidence="9">Cell membrane</location>
        <topology evidence="9">Multi-pass membrane protein</topology>
    </subcellularLocation>
</comment>
<feature type="transmembrane region" description="Helical" evidence="9">
    <location>
        <begin position="280"/>
        <end position="298"/>
    </location>
</feature>
<dbReference type="GO" id="GO:0005886">
    <property type="term" value="C:plasma membrane"/>
    <property type="evidence" value="ECO:0007669"/>
    <property type="project" value="UniProtKB-SubCell"/>
</dbReference>
<dbReference type="InterPro" id="IPR047817">
    <property type="entry name" value="ABC2_TM_bact-type"/>
</dbReference>